<dbReference type="GeneID" id="18756342"/>
<dbReference type="HOGENOM" id="CLU_723771_0_0_1"/>
<gene>
    <name evidence="2" type="ORF">MBM_00407</name>
</gene>
<evidence type="ECO:0000313" key="3">
    <source>
        <dbReference type="Proteomes" id="UP000006753"/>
    </source>
</evidence>
<dbReference type="AlphaFoldDB" id="K1Y834"/>
<accession>K1Y834</accession>
<evidence type="ECO:0000313" key="2">
    <source>
        <dbReference type="EMBL" id="EKD21294.1"/>
    </source>
</evidence>
<feature type="region of interest" description="Disordered" evidence="1">
    <location>
        <begin position="357"/>
        <end position="382"/>
    </location>
</feature>
<protein>
    <submittedName>
        <fullName evidence="2">Uncharacterized protein</fullName>
    </submittedName>
</protein>
<organism evidence="2 3">
    <name type="scientific">Marssonina brunnea f. sp. multigermtubi (strain MB_m1)</name>
    <name type="common">Marssonina leaf spot fungus</name>
    <dbReference type="NCBI Taxonomy" id="1072389"/>
    <lineage>
        <taxon>Eukaryota</taxon>
        <taxon>Fungi</taxon>
        <taxon>Dikarya</taxon>
        <taxon>Ascomycota</taxon>
        <taxon>Pezizomycotina</taxon>
        <taxon>Leotiomycetes</taxon>
        <taxon>Helotiales</taxon>
        <taxon>Drepanopezizaceae</taxon>
        <taxon>Drepanopeziza</taxon>
    </lineage>
</organism>
<dbReference type="KEGG" id="mbe:MBM_00407"/>
<feature type="compositionally biased region" description="Low complexity" evidence="1">
    <location>
        <begin position="357"/>
        <end position="374"/>
    </location>
</feature>
<dbReference type="InParanoid" id="K1Y834"/>
<evidence type="ECO:0000256" key="1">
    <source>
        <dbReference type="SAM" id="MobiDB-lite"/>
    </source>
</evidence>
<dbReference type="Proteomes" id="UP000006753">
    <property type="component" value="Unassembled WGS sequence"/>
</dbReference>
<sequence length="382" mass="44156">MWYSQCSPETVMTIDFRVATVQSPMDLSSILNPYPTPPRSEDEMMIQEDDEMTDSSSDSELRRFHTPQPMEIDGEIPWFHRPSPAQVYSQLPPIQLAPEQQYSMPSHRTLSGPGYAQVLTLQRSCETVLISAARQTNTIHAPRHRHHCLSHRRSRLPPGYTRPSISFAVMRKKRNLTGTQSNRAYTQEQMHWLRYHRIDCDMHYHQMYAMWLRQFPQLEDRRGDGQQFSSRLYRDHRVPVMDDEGCPVYDAEGKPEYIYCKIRDKKDAEHKDIPFKLVEKHPEWAIYWDWVSPAHKAMAQKILDGKDLDFAQTKKEKYRRAILKLDPKTLPKGWYPTPAHHAEAMLKLCESQSENTASVAAGSVSSSQSTIPSSGWTGGAPQ</sequence>
<dbReference type="EMBL" id="JH921428">
    <property type="protein sequence ID" value="EKD21294.1"/>
    <property type="molecule type" value="Genomic_DNA"/>
</dbReference>
<name>K1Y834_MARBU</name>
<proteinExistence type="predicted"/>
<dbReference type="eggNOG" id="ENOG502RJQJ">
    <property type="taxonomic scope" value="Eukaryota"/>
</dbReference>
<reference evidence="2 3" key="1">
    <citation type="journal article" date="2012" name="BMC Genomics">
        <title>Sequencing the genome of Marssonina brunnea reveals fungus-poplar co-evolution.</title>
        <authorList>
            <person name="Zhu S."/>
            <person name="Cao Y.-Z."/>
            <person name="Jiang C."/>
            <person name="Tan B.-Y."/>
            <person name="Wang Z."/>
            <person name="Feng S."/>
            <person name="Zhang L."/>
            <person name="Su X.-H."/>
            <person name="Brejova B."/>
            <person name="Vinar T."/>
            <person name="Xu M."/>
            <person name="Wang M.-X."/>
            <person name="Zhang S.-G."/>
            <person name="Huang M.-R."/>
            <person name="Wu R."/>
            <person name="Zhou Y."/>
        </authorList>
    </citation>
    <scope>NUCLEOTIDE SEQUENCE [LARGE SCALE GENOMIC DNA]</scope>
    <source>
        <strain evidence="2 3">MB_m1</strain>
    </source>
</reference>
<keyword evidence="3" id="KW-1185">Reference proteome</keyword>
<dbReference type="OrthoDB" id="3921745at2759"/>